<protein>
    <submittedName>
        <fullName evidence="1">DUF4837 domain-containing protein</fullName>
    </submittedName>
</protein>
<name>A0A2U1K3K5_9FLAO</name>
<dbReference type="InterPro" id="IPR032286">
    <property type="entry name" value="DUF4837"/>
</dbReference>
<dbReference type="AlphaFoldDB" id="A0A2U1K3K5"/>
<dbReference type="OrthoDB" id="1115230at2"/>
<accession>A0A2U1K3K5</accession>
<evidence type="ECO:0000313" key="2">
    <source>
        <dbReference type="Proteomes" id="UP000245618"/>
    </source>
</evidence>
<proteinExistence type="predicted"/>
<comment type="caution">
    <text evidence="1">The sequence shown here is derived from an EMBL/GenBank/DDBJ whole genome shotgun (WGS) entry which is preliminary data.</text>
</comment>
<organism evidence="1 2">
    <name type="scientific">Flavobacterium laiguense</name>
    <dbReference type="NCBI Taxonomy" id="2169409"/>
    <lineage>
        <taxon>Bacteria</taxon>
        <taxon>Pseudomonadati</taxon>
        <taxon>Bacteroidota</taxon>
        <taxon>Flavobacteriia</taxon>
        <taxon>Flavobacteriales</taxon>
        <taxon>Flavobacteriaceae</taxon>
        <taxon>Flavobacterium</taxon>
    </lineage>
</organism>
<reference evidence="1 2" key="1">
    <citation type="submission" date="2018-04" db="EMBL/GenBank/DDBJ databases">
        <title>Flavobacterium sp. nov., isolated from glacier ice.</title>
        <authorList>
            <person name="Liu Q."/>
            <person name="Xin Y.-H."/>
        </authorList>
    </citation>
    <scope>NUCLEOTIDE SEQUENCE [LARGE SCALE GENOMIC DNA]</scope>
    <source>
        <strain evidence="1 2">LB2P30</strain>
    </source>
</reference>
<dbReference type="Pfam" id="PF16125">
    <property type="entry name" value="DUF4837"/>
    <property type="match status" value="1"/>
</dbReference>
<dbReference type="EMBL" id="QCZH01000001">
    <property type="protein sequence ID" value="PWA11764.1"/>
    <property type="molecule type" value="Genomic_DNA"/>
</dbReference>
<gene>
    <name evidence="1" type="ORF">DB891_01925</name>
</gene>
<sequence>MHKAPILFLFLSLFFFSCSKKNENSTRASSGKINSISVVIDDKLWYGVIGDSIRNKFARPVDGLPKEEPLFDINQYPTHLMEGFMTKSRTIIVIKKADKNSFEIKKDQYATPQNVFHISGKSVSAIREILEKHAPQIIQIIAEGEITEHQKLLSDSILNPKKIQKQFQILLKVPNSYSYVVNGDNFIWLKKEFISGSNSLLISQLPLGAIKTNSNVSSRILKLQDSIGALYVKGTKSASTMYIDQSYPIYFSKTKLDGKLAYETKGTWRLKDSFMFGPFVNYMILDPDKNRILFLEGFSYSPSRDKRDFIHELESVIQGVKTK</sequence>
<dbReference type="PROSITE" id="PS51257">
    <property type="entry name" value="PROKAR_LIPOPROTEIN"/>
    <property type="match status" value="1"/>
</dbReference>
<keyword evidence="2" id="KW-1185">Reference proteome</keyword>
<evidence type="ECO:0000313" key="1">
    <source>
        <dbReference type="EMBL" id="PWA11764.1"/>
    </source>
</evidence>
<dbReference type="Proteomes" id="UP000245618">
    <property type="component" value="Unassembled WGS sequence"/>
</dbReference>